<evidence type="ECO:0000256" key="4">
    <source>
        <dbReference type="ARBA" id="ARBA00022741"/>
    </source>
</evidence>
<dbReference type="InterPro" id="IPR008201">
    <property type="entry name" value="HepT-like"/>
</dbReference>
<dbReference type="GO" id="GO:0016787">
    <property type="term" value="F:hydrolase activity"/>
    <property type="evidence" value="ECO:0007669"/>
    <property type="project" value="UniProtKB-KW"/>
</dbReference>
<evidence type="ECO:0000313" key="7">
    <source>
        <dbReference type="EMBL" id="KJU84770.1"/>
    </source>
</evidence>
<dbReference type="GO" id="GO:0004540">
    <property type="term" value="F:RNA nuclease activity"/>
    <property type="evidence" value="ECO:0007669"/>
    <property type="project" value="InterPro"/>
</dbReference>
<dbReference type="Pfam" id="PF01934">
    <property type="entry name" value="HepT-like"/>
    <property type="match status" value="1"/>
</dbReference>
<evidence type="ECO:0000256" key="5">
    <source>
        <dbReference type="ARBA" id="ARBA00022801"/>
    </source>
</evidence>
<accession>A0A0F3GS44</accession>
<keyword evidence="3" id="KW-0540">Nuclease</keyword>
<keyword evidence="1" id="KW-0597">Phosphoprotein</keyword>
<keyword evidence="5" id="KW-0378">Hydrolase</keyword>
<evidence type="ECO:0000313" key="8">
    <source>
        <dbReference type="Proteomes" id="UP000033423"/>
    </source>
</evidence>
<evidence type="ECO:0000256" key="1">
    <source>
        <dbReference type="ARBA" id="ARBA00022553"/>
    </source>
</evidence>
<dbReference type="AlphaFoldDB" id="A0A0F3GS44"/>
<dbReference type="InterPro" id="IPR051813">
    <property type="entry name" value="HepT_RNase_toxin"/>
</dbReference>
<dbReference type="PANTHER" id="PTHR34139:SF1">
    <property type="entry name" value="RNASE MJ1380-RELATED"/>
    <property type="match status" value="1"/>
</dbReference>
<reference evidence="7 8" key="1">
    <citation type="submission" date="2015-02" db="EMBL/GenBank/DDBJ databases">
        <title>Single-cell genomics of uncultivated deep-branching MTB reveals a conserved set of magnetosome genes.</title>
        <authorList>
            <person name="Kolinko S."/>
            <person name="Richter M."/>
            <person name="Glockner F.O."/>
            <person name="Brachmann A."/>
            <person name="Schuler D."/>
        </authorList>
    </citation>
    <scope>NUCLEOTIDE SEQUENCE [LARGE SCALE GENOMIC DNA]</scope>
    <source>
        <strain evidence="7">TM-1</strain>
    </source>
</reference>
<dbReference type="EMBL" id="LACI01001298">
    <property type="protein sequence ID" value="KJU84770.1"/>
    <property type="molecule type" value="Genomic_DNA"/>
</dbReference>
<protein>
    <submittedName>
        <fullName evidence="7">Protein containing DUF86</fullName>
    </submittedName>
</protein>
<dbReference type="Proteomes" id="UP000033423">
    <property type="component" value="Unassembled WGS sequence"/>
</dbReference>
<evidence type="ECO:0000256" key="3">
    <source>
        <dbReference type="ARBA" id="ARBA00022722"/>
    </source>
</evidence>
<comment type="similarity">
    <text evidence="6">Belongs to the HepT RNase toxin family.</text>
</comment>
<keyword evidence="4" id="KW-0547">Nucleotide-binding</keyword>
<dbReference type="GO" id="GO:0110001">
    <property type="term" value="C:toxin-antitoxin complex"/>
    <property type="evidence" value="ECO:0007669"/>
    <property type="project" value="InterPro"/>
</dbReference>
<proteinExistence type="inferred from homology"/>
<gene>
    <name evidence="7" type="ORF">MBAV_003036</name>
</gene>
<dbReference type="InterPro" id="IPR037038">
    <property type="entry name" value="HepT-like_sf"/>
</dbReference>
<sequence length="113" mass="13682">MRRDYRLYIEDILTATVKIQRFIGTISFDEFLHDDRTYDAVIRNLEIIGEASRHIPQDVKDKYPVVEWKNVYLFRNVLAHEYFGIDNQLLWDIIQNRLPELRNEIQSILEKEQ</sequence>
<comment type="caution">
    <text evidence="7">The sequence shown here is derived from an EMBL/GenBank/DDBJ whole genome shotgun (WGS) entry which is preliminary data.</text>
</comment>
<organism evidence="7 8">
    <name type="scientific">Candidatus Magnetobacterium bavaricum</name>
    <dbReference type="NCBI Taxonomy" id="29290"/>
    <lineage>
        <taxon>Bacteria</taxon>
        <taxon>Pseudomonadati</taxon>
        <taxon>Nitrospirota</taxon>
        <taxon>Thermodesulfovibrionia</taxon>
        <taxon>Thermodesulfovibrionales</taxon>
        <taxon>Candidatus Magnetobacteriaceae</taxon>
        <taxon>Candidatus Magnetobacterium</taxon>
    </lineage>
</organism>
<keyword evidence="2" id="KW-1277">Toxin-antitoxin system</keyword>
<name>A0A0F3GS44_9BACT</name>
<dbReference type="PANTHER" id="PTHR34139">
    <property type="entry name" value="UPF0331 PROTEIN MJ0127"/>
    <property type="match status" value="1"/>
</dbReference>
<keyword evidence="8" id="KW-1185">Reference proteome</keyword>
<evidence type="ECO:0000256" key="2">
    <source>
        <dbReference type="ARBA" id="ARBA00022649"/>
    </source>
</evidence>
<dbReference type="PATRIC" id="fig|29290.4.peg.3996"/>
<evidence type="ECO:0000256" key="6">
    <source>
        <dbReference type="ARBA" id="ARBA00024207"/>
    </source>
</evidence>
<dbReference type="GO" id="GO:0000166">
    <property type="term" value="F:nucleotide binding"/>
    <property type="evidence" value="ECO:0007669"/>
    <property type="project" value="UniProtKB-KW"/>
</dbReference>
<dbReference type="Gene3D" id="1.20.120.580">
    <property type="entry name" value="bsu32300-like"/>
    <property type="match status" value="1"/>
</dbReference>